<dbReference type="Proteomes" id="UP001141259">
    <property type="component" value="Unassembled WGS sequence"/>
</dbReference>
<comment type="caution">
    <text evidence="1">The sequence shown here is derived from an EMBL/GenBank/DDBJ whole genome shotgun (WGS) entry which is preliminary data.</text>
</comment>
<dbReference type="AlphaFoldDB" id="A0A9X2VU45"/>
<proteinExistence type="predicted"/>
<sequence>MPSPKLVPVVLSEPERSVLPRWSRRRITLQALALRSRIVLRCAEGDKIG</sequence>
<dbReference type="EMBL" id="JANYMP010000027">
    <property type="protein sequence ID" value="MCS7482853.1"/>
    <property type="molecule type" value="Genomic_DNA"/>
</dbReference>
<evidence type="ECO:0000313" key="1">
    <source>
        <dbReference type="EMBL" id="MCS7482853.1"/>
    </source>
</evidence>
<reference evidence="1" key="1">
    <citation type="submission" date="2022-08" db="EMBL/GenBank/DDBJ databases">
        <authorList>
            <person name="Tistechok S."/>
            <person name="Samborskyy M."/>
            <person name="Roman I."/>
        </authorList>
    </citation>
    <scope>NUCLEOTIDE SEQUENCE</scope>
    <source>
        <strain evidence="1">DSM 103496</strain>
    </source>
</reference>
<gene>
    <name evidence="1" type="ORF">NZH93_38910</name>
</gene>
<evidence type="ECO:0000313" key="2">
    <source>
        <dbReference type="Proteomes" id="UP001141259"/>
    </source>
</evidence>
<name>A0A9X2VU45_9PSEU</name>
<organism evidence="1 2">
    <name type="scientific">Umezawaea endophytica</name>
    <dbReference type="NCBI Taxonomy" id="1654476"/>
    <lineage>
        <taxon>Bacteria</taxon>
        <taxon>Bacillati</taxon>
        <taxon>Actinomycetota</taxon>
        <taxon>Actinomycetes</taxon>
        <taxon>Pseudonocardiales</taxon>
        <taxon>Pseudonocardiaceae</taxon>
        <taxon>Umezawaea</taxon>
    </lineage>
</organism>
<protein>
    <submittedName>
        <fullName evidence="1">Uncharacterized protein</fullName>
    </submittedName>
</protein>
<dbReference type="RefSeq" id="WP_259628318.1">
    <property type="nucleotide sequence ID" value="NZ_JANYMP010000027.1"/>
</dbReference>
<accession>A0A9X2VU45</accession>
<keyword evidence="2" id="KW-1185">Reference proteome</keyword>